<dbReference type="CDD" id="cd00590">
    <property type="entry name" value="RRM_SF"/>
    <property type="match status" value="1"/>
</dbReference>
<protein>
    <recommendedName>
        <fullName evidence="2">RRM domain-containing protein</fullName>
    </recommendedName>
</protein>
<sequence>MRMTISGLPKHFDKFDLQRLFNPFGWVDYTRILIDPITGLSRGKGIVEMKQEEDAKKAMAALQGRMLGPNPLNIKETKDKGPKTW</sequence>
<dbReference type="SUPFAM" id="SSF54928">
    <property type="entry name" value="RNA-binding domain, RBD"/>
    <property type="match status" value="1"/>
</dbReference>
<dbReference type="GO" id="GO:0003729">
    <property type="term" value="F:mRNA binding"/>
    <property type="evidence" value="ECO:0007669"/>
    <property type="project" value="TreeGrafter"/>
</dbReference>
<evidence type="ECO:0000313" key="3">
    <source>
        <dbReference type="EMBL" id="GGA94874.1"/>
    </source>
</evidence>
<reference evidence="3" key="2">
    <citation type="submission" date="2020-09" db="EMBL/GenBank/DDBJ databases">
        <authorList>
            <person name="Sun Q."/>
            <person name="Zhou Y."/>
        </authorList>
    </citation>
    <scope>NUCLEOTIDE SEQUENCE</scope>
    <source>
        <strain evidence="3">CGMCC 1.15448</strain>
    </source>
</reference>
<dbReference type="RefSeq" id="WP_188930730.1">
    <property type="nucleotide sequence ID" value="NZ_BMJC01000002.1"/>
</dbReference>
<comment type="caution">
    <text evidence="3">The sequence shown here is derived from an EMBL/GenBank/DDBJ whole genome shotgun (WGS) entry which is preliminary data.</text>
</comment>
<keyword evidence="4" id="KW-1185">Reference proteome</keyword>
<dbReference type="AlphaFoldDB" id="A0A8J2XSG7"/>
<gene>
    <name evidence="3" type="ORF">GCM10011511_17730</name>
</gene>
<dbReference type="InterPro" id="IPR012677">
    <property type="entry name" value="Nucleotide-bd_a/b_plait_sf"/>
</dbReference>
<proteinExistence type="predicted"/>
<reference evidence="3" key="1">
    <citation type="journal article" date="2014" name="Int. J. Syst. Evol. Microbiol.">
        <title>Complete genome sequence of Corynebacterium casei LMG S-19264T (=DSM 44701T), isolated from a smear-ripened cheese.</title>
        <authorList>
            <consortium name="US DOE Joint Genome Institute (JGI-PGF)"/>
            <person name="Walter F."/>
            <person name="Albersmeier A."/>
            <person name="Kalinowski J."/>
            <person name="Ruckert C."/>
        </authorList>
    </citation>
    <scope>NUCLEOTIDE SEQUENCE</scope>
    <source>
        <strain evidence="3">CGMCC 1.15448</strain>
    </source>
</reference>
<dbReference type="Pfam" id="PF00076">
    <property type="entry name" value="RRM_1"/>
    <property type="match status" value="1"/>
</dbReference>
<dbReference type="PROSITE" id="PS50102">
    <property type="entry name" value="RRM"/>
    <property type="match status" value="1"/>
</dbReference>
<dbReference type="Proteomes" id="UP000607559">
    <property type="component" value="Unassembled WGS sequence"/>
</dbReference>
<dbReference type="PANTHER" id="PTHR48025">
    <property type="entry name" value="OS02G0815200 PROTEIN"/>
    <property type="match status" value="1"/>
</dbReference>
<name>A0A8J2XSG7_9BACT</name>
<evidence type="ECO:0000256" key="1">
    <source>
        <dbReference type="ARBA" id="ARBA00022884"/>
    </source>
</evidence>
<dbReference type="InterPro" id="IPR035979">
    <property type="entry name" value="RBD_domain_sf"/>
</dbReference>
<dbReference type="SMART" id="SM00360">
    <property type="entry name" value="RRM"/>
    <property type="match status" value="1"/>
</dbReference>
<accession>A0A8J2XSG7</accession>
<evidence type="ECO:0000313" key="4">
    <source>
        <dbReference type="Proteomes" id="UP000607559"/>
    </source>
</evidence>
<dbReference type="PANTHER" id="PTHR48025:SF1">
    <property type="entry name" value="RRM DOMAIN-CONTAINING PROTEIN"/>
    <property type="match status" value="1"/>
</dbReference>
<dbReference type="Gene3D" id="3.30.70.330">
    <property type="match status" value="1"/>
</dbReference>
<dbReference type="InterPro" id="IPR000504">
    <property type="entry name" value="RRM_dom"/>
</dbReference>
<evidence type="ECO:0000259" key="2">
    <source>
        <dbReference type="PROSITE" id="PS50102"/>
    </source>
</evidence>
<feature type="domain" description="RRM" evidence="2">
    <location>
        <begin position="1"/>
        <end position="79"/>
    </location>
</feature>
<keyword evidence="1" id="KW-0694">RNA-binding</keyword>
<dbReference type="InterPro" id="IPR050502">
    <property type="entry name" value="Euk_RNA-bind_prot"/>
</dbReference>
<dbReference type="EMBL" id="BMJC01000002">
    <property type="protein sequence ID" value="GGA94874.1"/>
    <property type="molecule type" value="Genomic_DNA"/>
</dbReference>
<organism evidence="3 4">
    <name type="scientific">Puia dinghuensis</name>
    <dbReference type="NCBI Taxonomy" id="1792502"/>
    <lineage>
        <taxon>Bacteria</taxon>
        <taxon>Pseudomonadati</taxon>
        <taxon>Bacteroidota</taxon>
        <taxon>Chitinophagia</taxon>
        <taxon>Chitinophagales</taxon>
        <taxon>Chitinophagaceae</taxon>
        <taxon>Puia</taxon>
    </lineage>
</organism>